<dbReference type="KEGG" id="rei:IE4771_PB00088"/>
<evidence type="ECO:0000313" key="1">
    <source>
        <dbReference type="EMBL" id="AIC29822.1"/>
    </source>
</evidence>
<evidence type="ECO:0000313" key="2">
    <source>
        <dbReference type="Proteomes" id="UP000027180"/>
    </source>
</evidence>
<name>A0A060I7G6_RHIET</name>
<sequence length="280" mass="31295">MNDILPGVSLSKDEKDILRSWRQGDYTLDAREFPMVFVNEHGSMDVVWEDVEGWVVLTQTCDIVNFVEGRDLVAVAPLVKAKPGLMQAVAKGTTPAAAQIENSPGENLVVDLTKLCVVQKKALAGMRRGIGFNSDETRCTFAQTLERRYGRFAFPDALSDGPVIAIRNQSKDKHKKNSDSGRVYRSLRCIRVSASPDFNTRGAEIQFLAVLDEEARLEATTTEIKKELDSVAASPKFNWPEEFERAVPLFRIVTPDSISAREWFTSQQIDLDFLSPLKDP</sequence>
<dbReference type="Proteomes" id="UP000027180">
    <property type="component" value="Plasmid pRetIE4771b"/>
</dbReference>
<dbReference type="EMBL" id="CP006988">
    <property type="protein sequence ID" value="AIC29822.1"/>
    <property type="molecule type" value="Genomic_DNA"/>
</dbReference>
<reference evidence="1 2" key="1">
    <citation type="submission" date="2013-12" db="EMBL/GenBank/DDBJ databases">
        <title>Complete genome sequence of Rhizobium etli bv. mimosae IE4771.</title>
        <authorList>
            <person name="Bustos P."/>
            <person name="Santamaria R.I."/>
            <person name="Lozano L."/>
            <person name="Ormeno-Orrillo E."/>
            <person name="Rogel M.A."/>
            <person name="Romero D."/>
            <person name="Cevallos M.A."/>
            <person name="Martinez-Romero E."/>
            <person name="Gonzalez V."/>
        </authorList>
    </citation>
    <scope>NUCLEOTIDE SEQUENCE [LARGE SCALE GENOMIC DNA]</scope>
    <source>
        <strain evidence="1 2">IE4771</strain>
        <plasmid evidence="2">Plasmid pRetIE4771b</plasmid>
    </source>
</reference>
<organism evidence="1 2">
    <name type="scientific">Rhizobium etli bv. mimosae str. IE4771</name>
    <dbReference type="NCBI Taxonomy" id="1432050"/>
    <lineage>
        <taxon>Bacteria</taxon>
        <taxon>Pseudomonadati</taxon>
        <taxon>Pseudomonadota</taxon>
        <taxon>Alphaproteobacteria</taxon>
        <taxon>Hyphomicrobiales</taxon>
        <taxon>Rhizobiaceae</taxon>
        <taxon>Rhizobium/Agrobacterium group</taxon>
        <taxon>Rhizobium</taxon>
    </lineage>
</organism>
<dbReference type="AlphaFoldDB" id="A0A060I7G6"/>
<keyword evidence="1" id="KW-0614">Plasmid</keyword>
<proteinExistence type="predicted"/>
<dbReference type="RefSeq" id="WP_040140324.1">
    <property type="nucleotide sequence ID" value="NZ_CP006988.1"/>
</dbReference>
<dbReference type="HOGENOM" id="CLU_975961_0_0_5"/>
<geneLocation type="plasmid" evidence="1 2">
    <name>pRetIE4771b</name>
</geneLocation>
<dbReference type="OrthoDB" id="7595500at2"/>
<accession>A0A060I7G6</accession>
<gene>
    <name evidence="1" type="ORF">IE4771_PB00088</name>
</gene>
<protein>
    <submittedName>
        <fullName evidence="1">Uncharacterized protein</fullName>
    </submittedName>
</protein>